<dbReference type="SMART" id="SM00228">
    <property type="entry name" value="PDZ"/>
    <property type="match status" value="2"/>
</dbReference>
<dbReference type="Pfam" id="PF03473">
    <property type="entry name" value="MOSC"/>
    <property type="match status" value="1"/>
</dbReference>
<evidence type="ECO:0000259" key="2">
    <source>
        <dbReference type="PROSITE" id="PS51340"/>
    </source>
</evidence>
<dbReference type="InterPro" id="IPR005302">
    <property type="entry name" value="MoCF_Sase_C"/>
</dbReference>
<accession>A0A8S9ZDX2</accession>
<dbReference type="GO" id="GO:0003824">
    <property type="term" value="F:catalytic activity"/>
    <property type="evidence" value="ECO:0007669"/>
    <property type="project" value="InterPro"/>
</dbReference>
<dbReference type="Gene3D" id="2.30.42.10">
    <property type="match status" value="1"/>
</dbReference>
<name>A0A8S9ZDX2_9BILA</name>
<evidence type="ECO:0000313" key="4">
    <source>
        <dbReference type="Proteomes" id="UP000605970"/>
    </source>
</evidence>
<dbReference type="InterPro" id="IPR036034">
    <property type="entry name" value="PDZ_sf"/>
</dbReference>
<keyword evidence="4" id="KW-1185">Reference proteome</keyword>
<dbReference type="PROSITE" id="PS51340">
    <property type="entry name" value="MOSC"/>
    <property type="match status" value="1"/>
</dbReference>
<evidence type="ECO:0000256" key="1">
    <source>
        <dbReference type="SAM" id="MobiDB-lite"/>
    </source>
</evidence>
<dbReference type="OrthoDB" id="17255at2759"/>
<gene>
    <name evidence="3" type="ORF">Mgra_00009087</name>
</gene>
<feature type="non-terminal residue" evidence="3">
    <location>
        <position position="1"/>
    </location>
</feature>
<feature type="region of interest" description="Disordered" evidence="1">
    <location>
        <begin position="268"/>
        <end position="293"/>
    </location>
</feature>
<feature type="domain" description="MOSC" evidence="2">
    <location>
        <begin position="451"/>
        <end position="596"/>
    </location>
</feature>
<dbReference type="GO" id="GO:0030151">
    <property type="term" value="F:molybdenum ion binding"/>
    <property type="evidence" value="ECO:0007669"/>
    <property type="project" value="InterPro"/>
</dbReference>
<dbReference type="AlphaFoldDB" id="A0A8S9ZDX2"/>
<dbReference type="SUPFAM" id="SSF50156">
    <property type="entry name" value="PDZ domain-like"/>
    <property type="match status" value="1"/>
</dbReference>
<dbReference type="Proteomes" id="UP000605970">
    <property type="component" value="Unassembled WGS sequence"/>
</dbReference>
<organism evidence="3 4">
    <name type="scientific">Meloidogyne graminicola</name>
    <dbReference type="NCBI Taxonomy" id="189291"/>
    <lineage>
        <taxon>Eukaryota</taxon>
        <taxon>Metazoa</taxon>
        <taxon>Ecdysozoa</taxon>
        <taxon>Nematoda</taxon>
        <taxon>Chromadorea</taxon>
        <taxon>Rhabditida</taxon>
        <taxon>Tylenchina</taxon>
        <taxon>Tylenchomorpha</taxon>
        <taxon>Tylenchoidea</taxon>
        <taxon>Meloidogynidae</taxon>
        <taxon>Meloidogyninae</taxon>
        <taxon>Meloidogyne</taxon>
    </lineage>
</organism>
<dbReference type="EMBL" id="JABEBT010000137">
    <property type="protein sequence ID" value="KAF7629899.1"/>
    <property type="molecule type" value="Genomic_DNA"/>
</dbReference>
<proteinExistence type="predicted"/>
<protein>
    <recommendedName>
        <fullName evidence="2">MOSC domain-containing protein</fullName>
    </recommendedName>
</protein>
<feature type="compositionally biased region" description="Basic and acidic residues" evidence="1">
    <location>
        <begin position="268"/>
        <end position="283"/>
    </location>
</feature>
<dbReference type="InterPro" id="IPR001478">
    <property type="entry name" value="PDZ"/>
</dbReference>
<dbReference type="GO" id="GO:0030170">
    <property type="term" value="F:pyridoxal phosphate binding"/>
    <property type="evidence" value="ECO:0007669"/>
    <property type="project" value="InterPro"/>
</dbReference>
<evidence type="ECO:0000313" key="3">
    <source>
        <dbReference type="EMBL" id="KAF7629899.1"/>
    </source>
</evidence>
<comment type="caution">
    <text evidence="3">The sequence shown here is derived from an EMBL/GenBank/DDBJ whole genome shotgun (WGS) entry which is preliminary data.</text>
</comment>
<dbReference type="PANTHER" id="PTHR31327">
    <property type="entry name" value="SPERM MEIOSIS PDZ DOMAIN CONTAINING PROTEINS-RELATED"/>
    <property type="match status" value="1"/>
</dbReference>
<sequence>HQDSSSQGLLSAFIVSVDVFGFHTSMTDKRTSGKYIEESDVIVDIKDQDLGILFADGTSPPRIQKLDLLSCFTGSLMVGDLILQVDKKAIRTARDFFDAAQVSGNEVKTVRIRYRRDTFYQIRVLKVAANKRRPNIHTLTVQIRWRDGLTVGLNVDKKVILYEHYKYKNGRLQGSNILITGIEPNSVAAIHFRLGDIILEVNDKKVTDVSATKKAIKQGFINKNNAILRIERDVTPAKRICDPAEDVQTIITRNSGFWNRPSRLRAIDEEGKKPQRVYNRPETETEPLPVDDYGKALISTPNRDGGAARSDEAAIAETEEETTEEEEVEYIRAGTIHELYLYPIKSCKANKVEWIDCKKRGASNGEEFDRHFLLVDSLKDNLFLTARIYPKMVLIEANVLNKKLIVKFGKDHPSSNSYSLFSDAKTEGFDCGDEIGQAFDEFLEVKDKRELRLIWFGDEEILYTERDENTKNEYWLNNKVPELKDEIAFHDLASFMAFSLESITDLNKHLKKTGISVDSRYFRPTLVISGLPPFDEDSWLKVKAGEAEFICYKPCTRYRLAPGKLYEQYKESPVFGVNMAIIKPGRVCLVHKGCFNCCYCRAKLQAGNAAMEQSFFNRYGPRWYCSGASGNCALIPVAQKDAKLKELGLNVKKTGKAKK</sequence>
<dbReference type="SUPFAM" id="SSF141673">
    <property type="entry name" value="MOSC N-terminal domain-like"/>
    <property type="match status" value="1"/>
</dbReference>
<dbReference type="Pfam" id="PF03476">
    <property type="entry name" value="MOSC_N"/>
    <property type="match status" value="1"/>
</dbReference>
<dbReference type="InterPro" id="IPR040264">
    <property type="entry name" value="T15H9.4-like"/>
</dbReference>
<dbReference type="InterPro" id="IPR005303">
    <property type="entry name" value="MOCOS_middle"/>
</dbReference>
<reference evidence="3" key="1">
    <citation type="journal article" date="2020" name="Ecol. Evol.">
        <title>Genome structure and content of the rice root-knot nematode (Meloidogyne graminicola).</title>
        <authorList>
            <person name="Phan N.T."/>
            <person name="Danchin E.G.J."/>
            <person name="Klopp C."/>
            <person name="Perfus-Barbeoch L."/>
            <person name="Kozlowski D.K."/>
            <person name="Koutsovoulos G.D."/>
            <person name="Lopez-Roques C."/>
            <person name="Bouchez O."/>
            <person name="Zahm M."/>
            <person name="Besnard G."/>
            <person name="Bellafiore S."/>
        </authorList>
    </citation>
    <scope>NUCLEOTIDE SEQUENCE</scope>
    <source>
        <strain evidence="3">VN-18</strain>
    </source>
</reference>